<evidence type="ECO:0000256" key="1">
    <source>
        <dbReference type="SAM" id="MobiDB-lite"/>
    </source>
</evidence>
<evidence type="ECO:0000313" key="2">
    <source>
        <dbReference type="EMBL" id="KAG5576645.1"/>
    </source>
</evidence>
<dbReference type="AlphaFoldDB" id="A0A9J5WMR7"/>
<dbReference type="EMBL" id="JACXVP010000011">
    <property type="protein sequence ID" value="KAG5576645.1"/>
    <property type="molecule type" value="Genomic_DNA"/>
</dbReference>
<keyword evidence="3" id="KW-1185">Reference proteome</keyword>
<name>A0A9J5WMR7_SOLCO</name>
<accession>A0A9J5WMR7</accession>
<feature type="non-terminal residue" evidence="2">
    <location>
        <position position="156"/>
    </location>
</feature>
<comment type="caution">
    <text evidence="2">The sequence shown here is derived from an EMBL/GenBank/DDBJ whole genome shotgun (WGS) entry which is preliminary data.</text>
</comment>
<feature type="region of interest" description="Disordered" evidence="1">
    <location>
        <begin position="136"/>
        <end position="156"/>
    </location>
</feature>
<feature type="compositionally biased region" description="Polar residues" evidence="1">
    <location>
        <begin position="13"/>
        <end position="32"/>
    </location>
</feature>
<dbReference type="Proteomes" id="UP000824120">
    <property type="component" value="Chromosome 11"/>
</dbReference>
<sequence>GKKIKRLKERGTNESISSTKEKGFNSNKAQSPLNNLNFEMQYRSSTELANQFNIKREQLANKHNDKANKEHAPIAHKRKNSEDFIPQQGKRKRLVPHIWLLGKDKLKKAYFNLESPFKRKELNFLCTTLGSKHLPRKVKRKSVLPATSPDQLLEEQ</sequence>
<organism evidence="2 3">
    <name type="scientific">Solanum commersonii</name>
    <name type="common">Commerson's wild potato</name>
    <name type="synonym">Commerson's nightshade</name>
    <dbReference type="NCBI Taxonomy" id="4109"/>
    <lineage>
        <taxon>Eukaryota</taxon>
        <taxon>Viridiplantae</taxon>
        <taxon>Streptophyta</taxon>
        <taxon>Embryophyta</taxon>
        <taxon>Tracheophyta</taxon>
        <taxon>Spermatophyta</taxon>
        <taxon>Magnoliopsida</taxon>
        <taxon>eudicotyledons</taxon>
        <taxon>Gunneridae</taxon>
        <taxon>Pentapetalae</taxon>
        <taxon>asterids</taxon>
        <taxon>lamiids</taxon>
        <taxon>Solanales</taxon>
        <taxon>Solanaceae</taxon>
        <taxon>Solanoideae</taxon>
        <taxon>Solaneae</taxon>
        <taxon>Solanum</taxon>
    </lineage>
</organism>
<feature type="compositionally biased region" description="Basic and acidic residues" evidence="1">
    <location>
        <begin position="63"/>
        <end position="73"/>
    </location>
</feature>
<feature type="region of interest" description="Disordered" evidence="1">
    <location>
        <begin position="1"/>
        <end position="32"/>
    </location>
</feature>
<protein>
    <submittedName>
        <fullName evidence="2">Uncharacterized protein</fullName>
    </submittedName>
</protein>
<dbReference type="OrthoDB" id="1434265at2759"/>
<feature type="region of interest" description="Disordered" evidence="1">
    <location>
        <begin position="63"/>
        <end position="88"/>
    </location>
</feature>
<evidence type="ECO:0000313" key="3">
    <source>
        <dbReference type="Proteomes" id="UP000824120"/>
    </source>
</evidence>
<gene>
    <name evidence="2" type="ORF">H5410_056779</name>
</gene>
<reference evidence="2 3" key="1">
    <citation type="submission" date="2020-09" db="EMBL/GenBank/DDBJ databases">
        <title>De no assembly of potato wild relative species, Solanum commersonii.</title>
        <authorList>
            <person name="Cho K."/>
        </authorList>
    </citation>
    <scope>NUCLEOTIDE SEQUENCE [LARGE SCALE GENOMIC DNA]</scope>
    <source>
        <strain evidence="2">LZ3.2</strain>
        <tissue evidence="2">Leaf</tissue>
    </source>
</reference>
<proteinExistence type="predicted"/>